<accession>A0ACB7UP95</accession>
<organism evidence="1 2">
    <name type="scientific">Dioscorea alata</name>
    <name type="common">Purple yam</name>
    <dbReference type="NCBI Taxonomy" id="55571"/>
    <lineage>
        <taxon>Eukaryota</taxon>
        <taxon>Viridiplantae</taxon>
        <taxon>Streptophyta</taxon>
        <taxon>Embryophyta</taxon>
        <taxon>Tracheophyta</taxon>
        <taxon>Spermatophyta</taxon>
        <taxon>Magnoliopsida</taxon>
        <taxon>Liliopsida</taxon>
        <taxon>Dioscoreales</taxon>
        <taxon>Dioscoreaceae</taxon>
        <taxon>Dioscorea</taxon>
    </lineage>
</organism>
<dbReference type="Proteomes" id="UP000827976">
    <property type="component" value="Chromosome 15"/>
</dbReference>
<gene>
    <name evidence="1" type="ORF">IHE45_15G125500</name>
</gene>
<proteinExistence type="predicted"/>
<name>A0ACB7UP95_DIOAL</name>
<protein>
    <submittedName>
        <fullName evidence="1">Uncharacterized protein</fullName>
    </submittedName>
</protein>
<reference evidence="2" key="1">
    <citation type="journal article" date="2022" name="Nat. Commun.">
        <title>Chromosome evolution and the genetic basis of agronomically important traits in greater yam.</title>
        <authorList>
            <person name="Bredeson J.V."/>
            <person name="Lyons J.B."/>
            <person name="Oniyinde I.O."/>
            <person name="Okereke N.R."/>
            <person name="Kolade O."/>
            <person name="Nnabue I."/>
            <person name="Nwadili C.O."/>
            <person name="Hribova E."/>
            <person name="Parker M."/>
            <person name="Nwogha J."/>
            <person name="Shu S."/>
            <person name="Carlson J."/>
            <person name="Kariba R."/>
            <person name="Muthemba S."/>
            <person name="Knop K."/>
            <person name="Barton G.J."/>
            <person name="Sherwood A.V."/>
            <person name="Lopez-Montes A."/>
            <person name="Asiedu R."/>
            <person name="Jamnadass R."/>
            <person name="Muchugi A."/>
            <person name="Goodstein D."/>
            <person name="Egesi C.N."/>
            <person name="Featherston J."/>
            <person name="Asfaw A."/>
            <person name="Simpson G.G."/>
            <person name="Dolezel J."/>
            <person name="Hendre P.S."/>
            <person name="Van Deynze A."/>
            <person name="Kumar P.L."/>
            <person name="Obidiegwu J.E."/>
            <person name="Bhattacharjee R."/>
            <person name="Rokhsar D.S."/>
        </authorList>
    </citation>
    <scope>NUCLEOTIDE SEQUENCE [LARGE SCALE GENOMIC DNA]</scope>
    <source>
        <strain evidence="2">cv. TDa95/00328</strain>
    </source>
</reference>
<evidence type="ECO:0000313" key="2">
    <source>
        <dbReference type="Proteomes" id="UP000827976"/>
    </source>
</evidence>
<evidence type="ECO:0000313" key="1">
    <source>
        <dbReference type="EMBL" id="KAH7662302.1"/>
    </source>
</evidence>
<keyword evidence="2" id="KW-1185">Reference proteome</keyword>
<dbReference type="EMBL" id="CM037025">
    <property type="protein sequence ID" value="KAH7662302.1"/>
    <property type="molecule type" value="Genomic_DNA"/>
</dbReference>
<comment type="caution">
    <text evidence="1">The sequence shown here is derived from an EMBL/GenBank/DDBJ whole genome shotgun (WGS) entry which is preliminary data.</text>
</comment>
<sequence length="251" mass="28035">MKLARSRSRSSGFLCFGAPSTDDNDEHKPESSSISSALISDEEQAPSRRCRRSQPRRSLTKVFRSAAFVSVLERIGNRRIGRGRSRSRKEMETLDDRSLTGSSSRSMDYDDQRTDSTDRIFLSSSLSSSSSSSSIVSSSAASLPPPPERKHRRRLPPRSNTSKPLPESENYHYATGLCLLVISFSVLLMFGRLCAIPWTATCLYFAPRRKYGISPPDAAVVMAALRPRASEEDEKKRVVLEGLLERNHYKA</sequence>